<name>A0A7T7HPN3_9HYPH</name>
<evidence type="ECO:0000313" key="2">
    <source>
        <dbReference type="EMBL" id="QQM32923.1"/>
    </source>
</evidence>
<sequence length="69" mass="7642">MPDTNSPVSVRLDVDTRGKLNALANRLNSTPHALIRQAVAGFIEDNHGGFSFDTKLEQRITDDTHIQKP</sequence>
<dbReference type="EMBL" id="CP066787">
    <property type="protein sequence ID" value="QQM32923.1"/>
    <property type="molecule type" value="Genomic_DNA"/>
</dbReference>
<proteinExistence type="predicted"/>
<protein>
    <submittedName>
        <fullName evidence="2">Ribbon-helix-helix protein, CopG family</fullName>
    </submittedName>
</protein>
<accession>A0A7T7HPN3</accession>
<dbReference type="SUPFAM" id="SSF47598">
    <property type="entry name" value="Ribbon-helix-helix"/>
    <property type="match status" value="1"/>
</dbReference>
<dbReference type="Gene3D" id="1.10.1220.10">
    <property type="entry name" value="Met repressor-like"/>
    <property type="match status" value="1"/>
</dbReference>
<gene>
    <name evidence="2" type="ORF">JET14_21025</name>
</gene>
<evidence type="ECO:0000259" key="1">
    <source>
        <dbReference type="Pfam" id="PF21775"/>
    </source>
</evidence>
<feature type="domain" description="PutA RHH" evidence="1">
    <location>
        <begin position="15"/>
        <end position="44"/>
    </location>
</feature>
<dbReference type="InterPro" id="IPR010985">
    <property type="entry name" value="Ribbon_hlx_hlx"/>
</dbReference>
<evidence type="ECO:0000313" key="3">
    <source>
        <dbReference type="Proteomes" id="UP000596083"/>
    </source>
</evidence>
<dbReference type="Proteomes" id="UP000596083">
    <property type="component" value="Plasmid plas-001"/>
</dbReference>
<reference evidence="2 3" key="1">
    <citation type="submission" date="2020-12" db="EMBL/GenBank/DDBJ databases">
        <authorList>
            <person name="Zheng R.K."/>
            <person name="Sun C.M."/>
        </authorList>
    </citation>
    <scope>NUCLEOTIDE SEQUENCE [LARGE SCALE GENOMIC DNA]</scope>
    <source>
        <strain evidence="2 3">ZRK001</strain>
        <plasmid evidence="2 3">plas-001</plasmid>
    </source>
</reference>
<dbReference type="InterPro" id="IPR048798">
    <property type="entry name" value="PutA_RHH"/>
</dbReference>
<dbReference type="InterPro" id="IPR013321">
    <property type="entry name" value="Arc_rbn_hlx_hlx"/>
</dbReference>
<organism evidence="2 3">
    <name type="scientific">Martelella lutilitoris</name>
    <dbReference type="NCBI Taxonomy" id="2583532"/>
    <lineage>
        <taxon>Bacteria</taxon>
        <taxon>Pseudomonadati</taxon>
        <taxon>Pseudomonadota</taxon>
        <taxon>Alphaproteobacteria</taxon>
        <taxon>Hyphomicrobiales</taxon>
        <taxon>Aurantimonadaceae</taxon>
        <taxon>Martelella</taxon>
    </lineage>
</organism>
<dbReference type="KEGG" id="mlut:JET14_21025"/>
<geneLocation type="plasmid" evidence="2 3">
    <name>plas-001</name>
</geneLocation>
<dbReference type="Pfam" id="PF21775">
    <property type="entry name" value="PutA_1st"/>
    <property type="match status" value="1"/>
</dbReference>
<dbReference type="AlphaFoldDB" id="A0A7T7HPN3"/>
<dbReference type="CDD" id="cd22233">
    <property type="entry name" value="RHH_CopAso-like"/>
    <property type="match status" value="1"/>
</dbReference>
<dbReference type="RefSeq" id="WP_200338285.1">
    <property type="nucleotide sequence ID" value="NZ_CP066787.1"/>
</dbReference>
<keyword evidence="2" id="KW-0614">Plasmid</keyword>
<dbReference type="GO" id="GO:0006355">
    <property type="term" value="P:regulation of DNA-templated transcription"/>
    <property type="evidence" value="ECO:0007669"/>
    <property type="project" value="InterPro"/>
</dbReference>